<dbReference type="InterPro" id="IPR035920">
    <property type="entry name" value="YhbY-like_sf"/>
</dbReference>
<dbReference type="Pfam" id="PF01985">
    <property type="entry name" value="CRS1_YhbY"/>
    <property type="match status" value="1"/>
</dbReference>
<dbReference type="PROSITE" id="PS51295">
    <property type="entry name" value="CRM"/>
    <property type="match status" value="1"/>
</dbReference>
<feature type="region of interest" description="Disordered" evidence="3">
    <location>
        <begin position="98"/>
        <end position="198"/>
    </location>
</feature>
<feature type="compositionally biased region" description="Basic and acidic residues" evidence="3">
    <location>
        <begin position="130"/>
        <end position="152"/>
    </location>
</feature>
<reference evidence="6 8" key="2">
    <citation type="submission" date="2022-05" db="EMBL/GenBank/DDBJ databases">
        <title>Complete sequence of strain NY11312.</title>
        <authorList>
            <person name="Zhou D."/>
        </authorList>
    </citation>
    <scope>NUCLEOTIDE SEQUENCE [LARGE SCALE GENOMIC DNA]</scope>
    <source>
        <strain evidence="6 8">NY11312</strain>
    </source>
</reference>
<reference evidence="5" key="1">
    <citation type="submission" date="2022-04" db="EMBL/GenBank/DDBJ databases">
        <title>Genomic mining of Alcaligenes faecalis D334 producing ectoin and derivatives.</title>
        <authorList>
            <person name="Doan V.T."/>
            <person name="Quach N.T."/>
            <person name="Vu T.-H.-N."/>
            <person name="Phi Q.-T."/>
        </authorList>
    </citation>
    <scope>NUCLEOTIDE SEQUENCE</scope>
    <source>
        <strain evidence="5">D334</strain>
    </source>
</reference>
<dbReference type="Gene3D" id="3.30.110.60">
    <property type="entry name" value="YhbY-like"/>
    <property type="match status" value="1"/>
</dbReference>
<dbReference type="InterPro" id="IPR001890">
    <property type="entry name" value="RNA-binding_CRM"/>
</dbReference>
<dbReference type="OrthoDB" id="9797519at2"/>
<accession>A0A0M7C2W1</accession>
<dbReference type="GeneID" id="94041297"/>
<dbReference type="eggNOG" id="COG1534">
    <property type="taxonomic scope" value="Bacteria"/>
</dbReference>
<keyword evidence="1 2" id="KW-0694">RNA-binding</keyword>
<gene>
    <name evidence="6" type="ORF">M2J83_05190</name>
    <name evidence="5" type="ORF">MXF72_14455</name>
</gene>
<dbReference type="InterPro" id="IPR051925">
    <property type="entry name" value="RNA-binding_domain"/>
</dbReference>
<evidence type="ECO:0000313" key="7">
    <source>
        <dbReference type="Proteomes" id="UP000830925"/>
    </source>
</evidence>
<dbReference type="PANTHER" id="PTHR40065:SF3">
    <property type="entry name" value="RNA-BINDING PROTEIN YHBY"/>
    <property type="match status" value="1"/>
</dbReference>
<dbReference type="Proteomes" id="UP000830925">
    <property type="component" value="Chromosome"/>
</dbReference>
<evidence type="ECO:0000313" key="8">
    <source>
        <dbReference type="Proteomes" id="UP001211866"/>
    </source>
</evidence>
<keyword evidence="8" id="KW-1185">Reference proteome</keyword>
<sequence>MPKLNLTPHERSELRAAAHALRPVVLIGDNGLTDAVIKEITVHLQAHQLIKIRVAGDDRQARLTMLEQICDALDAAPIHHLGKILTIYRPNIERPPVLGAPVEKPTRAVRKPSEPYTPKKLAASGVQRTRKTERARRAEMQAERSSTQEKKASAAPRSVQKFSAVKPAAAPRSNTNRPGSAMSLRAGARRGLGGSGKR</sequence>
<evidence type="ECO:0000259" key="4">
    <source>
        <dbReference type="PROSITE" id="PS51295"/>
    </source>
</evidence>
<evidence type="ECO:0000256" key="2">
    <source>
        <dbReference type="PROSITE-ProRule" id="PRU00626"/>
    </source>
</evidence>
<dbReference type="Proteomes" id="UP001211866">
    <property type="component" value="Chromosome"/>
</dbReference>
<dbReference type="PANTHER" id="PTHR40065">
    <property type="entry name" value="RNA-BINDING PROTEIN YHBY"/>
    <property type="match status" value="1"/>
</dbReference>
<evidence type="ECO:0000256" key="3">
    <source>
        <dbReference type="SAM" id="MobiDB-lite"/>
    </source>
</evidence>
<protein>
    <submittedName>
        <fullName evidence="5">YhbY family RNA-binding protein</fullName>
    </submittedName>
</protein>
<dbReference type="GO" id="GO:0003723">
    <property type="term" value="F:RNA binding"/>
    <property type="evidence" value="ECO:0007669"/>
    <property type="project" value="UniProtKB-UniRule"/>
</dbReference>
<dbReference type="AlphaFoldDB" id="A0A0A2N3L6"/>
<proteinExistence type="predicted"/>
<organism evidence="5 7">
    <name type="scientific">Alcaligenes faecalis</name>
    <dbReference type="NCBI Taxonomy" id="511"/>
    <lineage>
        <taxon>Bacteria</taxon>
        <taxon>Pseudomonadati</taxon>
        <taxon>Pseudomonadota</taxon>
        <taxon>Betaproteobacteria</taxon>
        <taxon>Burkholderiales</taxon>
        <taxon>Alcaligenaceae</taxon>
        <taxon>Alcaligenes</taxon>
    </lineage>
</organism>
<feature type="domain" description="CRM" evidence="4">
    <location>
        <begin position="4"/>
        <end position="100"/>
    </location>
</feature>
<evidence type="ECO:0000313" key="6">
    <source>
        <dbReference type="EMBL" id="WBM39221.1"/>
    </source>
</evidence>
<dbReference type="KEGG" id="afa:UZ73_06190"/>
<dbReference type="SUPFAM" id="SSF75471">
    <property type="entry name" value="YhbY-like"/>
    <property type="match status" value="1"/>
</dbReference>
<dbReference type="SMART" id="SM01103">
    <property type="entry name" value="CRS1_YhbY"/>
    <property type="match status" value="1"/>
</dbReference>
<evidence type="ECO:0000313" key="5">
    <source>
        <dbReference type="EMBL" id="UPL20599.1"/>
    </source>
</evidence>
<accession>A0A0A2N3L6</accession>
<dbReference type="EMBL" id="CP096916">
    <property type="protein sequence ID" value="WBM39221.1"/>
    <property type="molecule type" value="Genomic_DNA"/>
</dbReference>
<name>A0A0A2N3L6_ALCFA</name>
<dbReference type="RefSeq" id="WP_026485246.1">
    <property type="nucleotide sequence ID" value="NZ_CP013119.1"/>
</dbReference>
<evidence type="ECO:0000256" key="1">
    <source>
        <dbReference type="ARBA" id="ARBA00022884"/>
    </source>
</evidence>
<dbReference type="EMBL" id="CP095873">
    <property type="protein sequence ID" value="UPL20599.1"/>
    <property type="molecule type" value="Genomic_DNA"/>
</dbReference>